<name>U4L9L6_PYROM</name>
<sequence>MFISMNLVTLFLLSHLPGFSVSAPASGVKPSIPKELTDPTFFNGPINLPPGANDILILPDDFDFSAQRSLNSRSESNSSTTISTISTPLSPDIISKYLIPEGGDSLGDTIANAIGVSPDDYRPRGSSDHLQCETSEDSPYAVPIIRLGTELQKPGNYNQWCCMDKPGAECKVLLWNDQAATNLCANYGTCVRCGWAGAQNMWIGRTCWEEKFNIKAGGYVRKEAQGWNKRYIWIQAYNVKHMPK</sequence>
<dbReference type="Proteomes" id="UP000018144">
    <property type="component" value="Unassembled WGS sequence"/>
</dbReference>
<evidence type="ECO:0000313" key="2">
    <source>
        <dbReference type="EMBL" id="CCX15286.1"/>
    </source>
</evidence>
<protein>
    <submittedName>
        <fullName evidence="2">Uncharacterized protein</fullName>
    </submittedName>
</protein>
<feature type="signal peptide" evidence="1">
    <location>
        <begin position="1"/>
        <end position="22"/>
    </location>
</feature>
<evidence type="ECO:0000256" key="1">
    <source>
        <dbReference type="SAM" id="SignalP"/>
    </source>
</evidence>
<keyword evidence="3" id="KW-1185">Reference proteome</keyword>
<evidence type="ECO:0000313" key="3">
    <source>
        <dbReference type="Proteomes" id="UP000018144"/>
    </source>
</evidence>
<dbReference type="AlphaFoldDB" id="U4L9L6"/>
<accession>U4L9L6</accession>
<dbReference type="EMBL" id="HF936161">
    <property type="protein sequence ID" value="CCX15286.1"/>
    <property type="molecule type" value="Genomic_DNA"/>
</dbReference>
<proteinExistence type="predicted"/>
<reference evidence="2 3" key="1">
    <citation type="journal article" date="2013" name="PLoS Genet.">
        <title>The genome and development-dependent transcriptomes of Pyronema confluens: a window into fungal evolution.</title>
        <authorList>
            <person name="Traeger S."/>
            <person name="Altegoer F."/>
            <person name="Freitag M."/>
            <person name="Gabaldon T."/>
            <person name="Kempken F."/>
            <person name="Kumar A."/>
            <person name="Marcet-Houben M."/>
            <person name="Poggeler S."/>
            <person name="Stajich J.E."/>
            <person name="Nowrousian M."/>
        </authorList>
    </citation>
    <scope>NUCLEOTIDE SEQUENCE [LARGE SCALE GENOMIC DNA]</scope>
    <source>
        <strain evidence="3">CBS 100304</strain>
        <tissue evidence="2">Vegetative mycelium</tissue>
    </source>
</reference>
<feature type="chain" id="PRO_5004651405" evidence="1">
    <location>
        <begin position="23"/>
        <end position="244"/>
    </location>
</feature>
<gene>
    <name evidence="2" type="ORF">PCON_01561</name>
</gene>
<organism evidence="2 3">
    <name type="scientific">Pyronema omphalodes (strain CBS 100304)</name>
    <name type="common">Pyronema confluens</name>
    <dbReference type="NCBI Taxonomy" id="1076935"/>
    <lineage>
        <taxon>Eukaryota</taxon>
        <taxon>Fungi</taxon>
        <taxon>Dikarya</taxon>
        <taxon>Ascomycota</taxon>
        <taxon>Pezizomycotina</taxon>
        <taxon>Pezizomycetes</taxon>
        <taxon>Pezizales</taxon>
        <taxon>Pyronemataceae</taxon>
        <taxon>Pyronema</taxon>
    </lineage>
</organism>
<keyword evidence="1" id="KW-0732">Signal</keyword>